<evidence type="ECO:0000256" key="1">
    <source>
        <dbReference type="ARBA" id="ARBA00001933"/>
    </source>
</evidence>
<evidence type="ECO:0000256" key="3">
    <source>
        <dbReference type="ARBA" id="ARBA00008954"/>
    </source>
</evidence>
<evidence type="ECO:0000256" key="7">
    <source>
        <dbReference type="ARBA" id="ARBA00022679"/>
    </source>
</evidence>
<dbReference type="GO" id="GO:0005739">
    <property type="term" value="C:mitochondrion"/>
    <property type="evidence" value="ECO:0007669"/>
    <property type="project" value="UniProtKB-SubCell"/>
</dbReference>
<dbReference type="InterPro" id="IPR015421">
    <property type="entry name" value="PyrdxlP-dep_Trfase_major"/>
</dbReference>
<keyword evidence="6" id="KW-0032">Aminotransferase</keyword>
<protein>
    <recommendedName>
        <fullName evidence="5">alanine--glyoxylate transaminase</fullName>
        <ecNumber evidence="5">2.6.1.44</ecNumber>
    </recommendedName>
</protein>
<evidence type="ECO:0000256" key="2">
    <source>
        <dbReference type="ARBA" id="ARBA00004173"/>
    </source>
</evidence>
<proteinExistence type="inferred from homology"/>
<dbReference type="InterPro" id="IPR015422">
    <property type="entry name" value="PyrdxlP-dep_Trfase_small"/>
</dbReference>
<accession>A0AAN9E059</accession>
<reference evidence="9 10" key="1">
    <citation type="submission" date="2024-01" db="EMBL/GenBank/DDBJ databases">
        <title>The genomes of 5 underutilized Papilionoideae crops provide insights into root nodulation and disease resistanc.</title>
        <authorList>
            <person name="Yuan L."/>
        </authorList>
    </citation>
    <scope>NUCLEOTIDE SEQUENCE [LARGE SCALE GENOMIC DNA]</scope>
    <source>
        <strain evidence="9">ZHUSHIDOU_FW_LH</strain>
        <tissue evidence="9">Leaf</tissue>
    </source>
</reference>
<organism evidence="9 10">
    <name type="scientific">Crotalaria pallida</name>
    <name type="common">Smooth rattlebox</name>
    <name type="synonym">Crotalaria striata</name>
    <dbReference type="NCBI Taxonomy" id="3830"/>
    <lineage>
        <taxon>Eukaryota</taxon>
        <taxon>Viridiplantae</taxon>
        <taxon>Streptophyta</taxon>
        <taxon>Embryophyta</taxon>
        <taxon>Tracheophyta</taxon>
        <taxon>Spermatophyta</taxon>
        <taxon>Magnoliopsida</taxon>
        <taxon>eudicotyledons</taxon>
        <taxon>Gunneridae</taxon>
        <taxon>Pentapetalae</taxon>
        <taxon>rosids</taxon>
        <taxon>fabids</taxon>
        <taxon>Fabales</taxon>
        <taxon>Fabaceae</taxon>
        <taxon>Papilionoideae</taxon>
        <taxon>50 kb inversion clade</taxon>
        <taxon>genistoids sensu lato</taxon>
        <taxon>core genistoids</taxon>
        <taxon>Crotalarieae</taxon>
        <taxon>Crotalaria</taxon>
    </lineage>
</organism>
<dbReference type="PANTHER" id="PTHR45688">
    <property type="match status" value="1"/>
</dbReference>
<dbReference type="GO" id="GO:0030170">
    <property type="term" value="F:pyridoxal phosphate binding"/>
    <property type="evidence" value="ECO:0007669"/>
    <property type="project" value="InterPro"/>
</dbReference>
<comment type="cofactor">
    <cofactor evidence="1">
        <name>pyridoxal 5'-phosphate</name>
        <dbReference type="ChEBI" id="CHEBI:597326"/>
    </cofactor>
</comment>
<dbReference type="Pfam" id="PF00202">
    <property type="entry name" value="Aminotran_3"/>
    <property type="match status" value="2"/>
</dbReference>
<dbReference type="Gene3D" id="3.40.640.10">
    <property type="entry name" value="Type I PLP-dependent aspartate aminotransferase-like (Major domain)"/>
    <property type="match status" value="2"/>
</dbReference>
<keyword evidence="8" id="KW-0663">Pyridoxal phosphate</keyword>
<dbReference type="SUPFAM" id="SSF53383">
    <property type="entry name" value="PLP-dependent transferases"/>
    <property type="match status" value="2"/>
</dbReference>
<gene>
    <name evidence="9" type="ORF">RIF29_38551</name>
</gene>
<dbReference type="GO" id="GO:0008453">
    <property type="term" value="F:alanine-glyoxylate transaminase activity"/>
    <property type="evidence" value="ECO:0007669"/>
    <property type="project" value="UniProtKB-EC"/>
</dbReference>
<evidence type="ECO:0000256" key="5">
    <source>
        <dbReference type="ARBA" id="ARBA00013049"/>
    </source>
</evidence>
<dbReference type="AlphaFoldDB" id="A0AAN9E059"/>
<dbReference type="InterPro" id="IPR005814">
    <property type="entry name" value="Aminotrans_3"/>
</dbReference>
<evidence type="ECO:0000256" key="6">
    <source>
        <dbReference type="ARBA" id="ARBA00022576"/>
    </source>
</evidence>
<dbReference type="Proteomes" id="UP001372338">
    <property type="component" value="Unassembled WGS sequence"/>
</dbReference>
<comment type="similarity">
    <text evidence="3">Belongs to the class-III pyridoxal-phosphate-dependent aminotransferase family.</text>
</comment>
<evidence type="ECO:0000313" key="9">
    <source>
        <dbReference type="EMBL" id="KAK7243740.1"/>
    </source>
</evidence>
<dbReference type="EMBL" id="JAYWIO010000008">
    <property type="protein sequence ID" value="KAK7243740.1"/>
    <property type="molecule type" value="Genomic_DNA"/>
</dbReference>
<dbReference type="EC" id="2.6.1.44" evidence="5"/>
<comment type="subunit">
    <text evidence="4">Homotetramer.</text>
</comment>
<evidence type="ECO:0000313" key="10">
    <source>
        <dbReference type="Proteomes" id="UP001372338"/>
    </source>
</evidence>
<evidence type="ECO:0000256" key="4">
    <source>
        <dbReference type="ARBA" id="ARBA00011881"/>
    </source>
</evidence>
<dbReference type="PANTHER" id="PTHR45688:SF3">
    <property type="entry name" value="ALANINE--GLYOXYLATE AMINOTRANSFERASE 2, MITOCHONDRIAL"/>
    <property type="match status" value="1"/>
</dbReference>
<keyword evidence="10" id="KW-1185">Reference proteome</keyword>
<keyword evidence="7" id="KW-0808">Transferase</keyword>
<comment type="caution">
    <text evidence="9">The sequence shown here is derived from an EMBL/GenBank/DDBJ whole genome shotgun (WGS) entry which is preliminary data.</text>
</comment>
<evidence type="ECO:0000256" key="8">
    <source>
        <dbReference type="ARBA" id="ARBA00022898"/>
    </source>
</evidence>
<dbReference type="InterPro" id="IPR015424">
    <property type="entry name" value="PyrdxlP-dep_Trfase"/>
</dbReference>
<name>A0AAN9E059_CROPI</name>
<comment type="subcellular location">
    <subcellularLocation>
        <location evidence="2">Mitochondrion</location>
    </subcellularLocation>
</comment>
<dbReference type="GO" id="GO:0009436">
    <property type="term" value="P:glyoxylate catabolic process"/>
    <property type="evidence" value="ECO:0007669"/>
    <property type="project" value="TreeGrafter"/>
</dbReference>
<dbReference type="Gene3D" id="3.90.1150.10">
    <property type="entry name" value="Aspartate Aminotransferase, domain 1"/>
    <property type="match status" value="2"/>
</dbReference>
<dbReference type="GO" id="GO:0019481">
    <property type="term" value="P:L-alanine catabolic process, by transamination"/>
    <property type="evidence" value="ECO:0007669"/>
    <property type="project" value="TreeGrafter"/>
</dbReference>
<sequence length="134" mass="14517">MGIGNGLPLGAVVTTPEIASVLAQKIQFNTFDGNPVCSAGGLALLKVIDKEKRQSHCADVGSHLLERLRSLKEKHEKHKLNIVEGKMQYLFDENGRRYLGAFAGIGTVSCGHCHPDVLDAITEQSKLLQHATTI</sequence>